<evidence type="ECO:0000313" key="7">
    <source>
        <dbReference type="EMBL" id="SPO31084.1"/>
    </source>
</evidence>
<dbReference type="InterPro" id="IPR050687">
    <property type="entry name" value="Dynein_IC"/>
</dbReference>
<dbReference type="InterPro" id="IPR015943">
    <property type="entry name" value="WD40/YVTN_repeat-like_dom_sf"/>
</dbReference>
<evidence type="ECO:0000256" key="4">
    <source>
        <dbReference type="ARBA" id="ARBA00022737"/>
    </source>
</evidence>
<evidence type="ECO:0000256" key="5">
    <source>
        <dbReference type="PROSITE-ProRule" id="PRU00221"/>
    </source>
</evidence>
<evidence type="ECO:0000313" key="8">
    <source>
        <dbReference type="Proteomes" id="UP000324022"/>
    </source>
</evidence>
<dbReference type="SUPFAM" id="SSF50978">
    <property type="entry name" value="WD40 repeat-like"/>
    <property type="match status" value="1"/>
</dbReference>
<dbReference type="Gene3D" id="2.130.10.10">
    <property type="entry name" value="YVTN repeat-like/Quinoprotein amine dehydrogenase"/>
    <property type="match status" value="2"/>
</dbReference>
<evidence type="ECO:0000256" key="6">
    <source>
        <dbReference type="SAM" id="MobiDB-lite"/>
    </source>
</evidence>
<keyword evidence="8" id="KW-1185">Reference proteome</keyword>
<comment type="subcellular location">
    <subcellularLocation>
        <location evidence="1">Cytoplasm</location>
    </subcellularLocation>
</comment>
<evidence type="ECO:0000256" key="2">
    <source>
        <dbReference type="ARBA" id="ARBA00022490"/>
    </source>
</evidence>
<dbReference type="PROSITE" id="PS50082">
    <property type="entry name" value="WD_REPEATS_2"/>
    <property type="match status" value="1"/>
</dbReference>
<keyword evidence="4" id="KW-0677">Repeat</keyword>
<dbReference type="Pfam" id="PF00400">
    <property type="entry name" value="WD40"/>
    <property type="match status" value="4"/>
</dbReference>
<dbReference type="GO" id="GO:0005868">
    <property type="term" value="C:cytoplasmic dynein complex"/>
    <property type="evidence" value="ECO:0007669"/>
    <property type="project" value="TreeGrafter"/>
</dbReference>
<dbReference type="GO" id="GO:0010970">
    <property type="term" value="P:transport along microtubule"/>
    <property type="evidence" value="ECO:0007669"/>
    <property type="project" value="TreeGrafter"/>
</dbReference>
<keyword evidence="3 5" id="KW-0853">WD repeat</keyword>
<dbReference type="EMBL" id="OOIN01000036">
    <property type="protein sequence ID" value="SPO31084.1"/>
    <property type="molecule type" value="Genomic_DNA"/>
</dbReference>
<name>A0A5C3EKB8_9BASI</name>
<dbReference type="InterPro" id="IPR001680">
    <property type="entry name" value="WD40_rpt"/>
</dbReference>
<dbReference type="FunFam" id="2.130.10.10:FF:001070">
    <property type="entry name" value="Dynein intermediate chain, cytosolic"/>
    <property type="match status" value="1"/>
</dbReference>
<dbReference type="AlphaFoldDB" id="A0A5C3EKB8"/>
<feature type="region of interest" description="Disordered" evidence="6">
    <location>
        <begin position="550"/>
        <end position="587"/>
    </location>
</feature>
<accession>A0A5C3EKB8</accession>
<feature type="compositionally biased region" description="Polar residues" evidence="6">
    <location>
        <begin position="119"/>
        <end position="130"/>
    </location>
</feature>
<evidence type="ECO:0000256" key="3">
    <source>
        <dbReference type="ARBA" id="ARBA00022574"/>
    </source>
</evidence>
<gene>
    <name evidence="7" type="ORF">UTRI_05274_B</name>
</gene>
<proteinExistence type="predicted"/>
<evidence type="ECO:0000256" key="1">
    <source>
        <dbReference type="ARBA" id="ARBA00004496"/>
    </source>
</evidence>
<sequence>MSSSSSAADARRKAEIEAKRAKLLEIRRQREERAQRLKSTSAALPDSSSASASSRKDLDDLVNSLISGPGAVGGSGTRSSRASLIGDPSSPRKSLLGGSRDPPSSDFGGSESEIPPSTPAASTTAVGETGSTRGAVVELIDVETELFELPQKQRVFYTKEVQTAAVGDSDDDEDYRTHGVATGPSGGVGAEARPKETEESLRARILAEHEADLASRAEEERLEREIALQLRELTEEERLTIYTAQDFSDFVEQSSKIVERALTDTYDYMRDYRISADDTLDTLNSGSQLRLARKFGAGDKLFANRSITAIDWSTKYPELCVVAYNRNDQDEDAPDGLVAVWNMHLGERPEFVFHAQTDVLSVCFSPFHPNLVVGGTYSGQILIWDTRARSLPVLKTPLSAAGHTHPVYGLKIIGSANAHNLVSASTDGTICWWMLDMLARPQETLELVNTLHPKTDEVAVTTLGLGDQETTTFLVGSEDGSVYAGNRYDRAGLKAGLNMGEVYRGHMAPVTGIDFHPLHNNASVDFSDLFLTASMDWTSKLWRLKPASSNTAASSTSTTLTPSTSTASTGLLRTASTSTTNSSPSSSSAVGAILQFEESNDYIYDIQWSPLHPAVFAQVDGTGRLDVFNLNIDTERPVASVSPSSSAASSSFADSVDAGIATGARALNKVGWAKNGKKIATGGSDGTLYVYDVKDSLAVANEDDFKVFQQVVAKLLSAGSATTAPVTTSAAGAGAGAGRLSGM</sequence>
<feature type="compositionally biased region" description="Low complexity" evidence="6">
    <location>
        <begin position="37"/>
        <end position="53"/>
    </location>
</feature>
<protein>
    <recommendedName>
        <fullName evidence="9">Dynein intermediate chain 1, cytosolic</fullName>
    </recommendedName>
</protein>
<dbReference type="Proteomes" id="UP000324022">
    <property type="component" value="Unassembled WGS sequence"/>
</dbReference>
<feature type="region of interest" description="Disordered" evidence="6">
    <location>
        <begin position="27"/>
        <end position="130"/>
    </location>
</feature>
<reference evidence="7 8" key="1">
    <citation type="submission" date="2018-03" db="EMBL/GenBank/DDBJ databases">
        <authorList>
            <person name="Guldener U."/>
        </authorList>
    </citation>
    <scope>NUCLEOTIDE SEQUENCE [LARGE SCALE GENOMIC DNA]</scope>
    <source>
        <strain evidence="7 8">NBRC100155</strain>
    </source>
</reference>
<organism evidence="7 8">
    <name type="scientific">Ustilago trichophora</name>
    <dbReference type="NCBI Taxonomy" id="86804"/>
    <lineage>
        <taxon>Eukaryota</taxon>
        <taxon>Fungi</taxon>
        <taxon>Dikarya</taxon>
        <taxon>Basidiomycota</taxon>
        <taxon>Ustilaginomycotina</taxon>
        <taxon>Ustilaginomycetes</taxon>
        <taxon>Ustilaginales</taxon>
        <taxon>Ustilaginaceae</taxon>
        <taxon>Ustilago</taxon>
    </lineage>
</organism>
<dbReference type="GO" id="GO:0045503">
    <property type="term" value="F:dynein light chain binding"/>
    <property type="evidence" value="ECO:0007669"/>
    <property type="project" value="TreeGrafter"/>
</dbReference>
<dbReference type="GO" id="GO:0045504">
    <property type="term" value="F:dynein heavy chain binding"/>
    <property type="evidence" value="ECO:0007669"/>
    <property type="project" value="TreeGrafter"/>
</dbReference>
<feature type="repeat" description="WD" evidence="5">
    <location>
        <begin position="660"/>
        <end position="701"/>
    </location>
</feature>
<dbReference type="GO" id="GO:0005737">
    <property type="term" value="C:cytoplasm"/>
    <property type="evidence" value="ECO:0007669"/>
    <property type="project" value="UniProtKB-SubCell"/>
</dbReference>
<dbReference type="InterPro" id="IPR036322">
    <property type="entry name" value="WD40_repeat_dom_sf"/>
</dbReference>
<dbReference type="PANTHER" id="PTHR12442">
    <property type="entry name" value="DYNEIN INTERMEDIATE CHAIN"/>
    <property type="match status" value="1"/>
</dbReference>
<dbReference type="OrthoDB" id="366230at2759"/>
<dbReference type="PANTHER" id="PTHR12442:SF22">
    <property type="entry name" value="CYTOPLASMIC DYNEIN 1 INTERMEDIATE CHAIN-RELATED"/>
    <property type="match status" value="1"/>
</dbReference>
<dbReference type="SMART" id="SM00320">
    <property type="entry name" value="WD40"/>
    <property type="match status" value="6"/>
</dbReference>
<keyword evidence="2" id="KW-0963">Cytoplasm</keyword>
<evidence type="ECO:0008006" key="9">
    <source>
        <dbReference type="Google" id="ProtNLM"/>
    </source>
</evidence>